<comment type="subcellular location">
    <subcellularLocation>
        <location evidence="1">Membrane</location>
    </subcellularLocation>
</comment>
<sequence>MTLTPWSVRHSLPQSNGAKKPLKEKVVQIYERLLAGEDITVGNAGAWEEFFLLKAKPSILKQEFLHLSGSQLVVIRFRLQDVFRRCLAVIRNNSEKGQFTDAGVVQGESLGSTEEIRLANACLTLAGLFQGVYQCSNLAGFDQISLLVDFDNADETMATLIEGLAKLMQADSKQSLKDLSLKLMLTIATGTDNVSQNTFLEFLMNHSIYEVLIELLSNVRSRHEHGRDAVILLTLLVNYRKFESSNPYMVKLSILNEDVALHGYGQVVGASLSSFIKKFSDGNPDSKTQSARPKGGGLFSSLTSAVGTFFRGETYDDAVRDASVRHNTAMLLALYEAVHLSRNFIAAITQVQANLLPPTPTEGGGLPGGGLGASGGGNSPQLSPGTPGETSALNGGLTMAGTGTSDEQLMPNATEEADDEKGTKNLLVIFLEYCSLLMQETRTEESFNHVRLAFTILSCIAEDQYANSLMHDPNFVFFVQLHTMPMRHRRSVDQCTSARPLACALLDLMVEFILSHLMKKLPAELHALSIGVVHRVLCYQKRARVRLQYPWKRLWAALIAFLKFLSVNEAVISRRHNVFDLMHPAISIFNLFITYGDTILSSPSAYDDLYYELVRMRSVFSGVQTLAERDRLALDSAAKVLSALENIRGITEHFHPKIESYSKEHGTATLTEQEVLSVVRSNYDSLTLKLQESLDHYERFSEKPHQTFFTQMVRSCIQDAREHLALESRQRLQQFREERNWGQFHTPRNLLLAMVGEVGELAELFQWREVVPHGLIDWSDTDKQKVAHELSDVLLYLIMLSDACRIDLPKAALDKLRLNAQKYPANEFYGDSRKYTEKKCGDSRPTSQ</sequence>
<dbReference type="GO" id="GO:0016020">
    <property type="term" value="C:membrane"/>
    <property type="evidence" value="ECO:0007669"/>
    <property type="project" value="UniProtKB-SubCell"/>
</dbReference>
<name>A0A7R8ZJF5_9CRUS</name>
<protein>
    <submittedName>
        <fullName evidence="6">Uncharacterized protein</fullName>
    </submittedName>
</protein>
<dbReference type="OrthoDB" id="2012278at2759"/>
<evidence type="ECO:0000256" key="3">
    <source>
        <dbReference type="ARBA" id="ARBA00022989"/>
    </source>
</evidence>
<evidence type="ECO:0000256" key="5">
    <source>
        <dbReference type="SAM" id="MobiDB-lite"/>
    </source>
</evidence>
<dbReference type="SMART" id="SM01158">
    <property type="entry name" value="DUF1741"/>
    <property type="match status" value="1"/>
</dbReference>
<dbReference type="GO" id="GO:0009143">
    <property type="term" value="P:nucleoside triphosphate catabolic process"/>
    <property type="evidence" value="ECO:0007669"/>
    <property type="project" value="InterPro"/>
</dbReference>
<dbReference type="Pfam" id="PF08427">
    <property type="entry name" value="ARMH3_C"/>
    <property type="match status" value="1"/>
</dbReference>
<evidence type="ECO:0000313" key="6">
    <source>
        <dbReference type="EMBL" id="CAD7223702.1"/>
    </source>
</evidence>
<dbReference type="GO" id="GO:0047429">
    <property type="term" value="F:nucleoside triphosphate diphosphatase activity"/>
    <property type="evidence" value="ECO:0007669"/>
    <property type="project" value="InterPro"/>
</dbReference>
<feature type="compositionally biased region" description="Gly residues" evidence="5">
    <location>
        <begin position="362"/>
        <end position="378"/>
    </location>
</feature>
<feature type="region of interest" description="Disordered" evidence="5">
    <location>
        <begin position="358"/>
        <end position="406"/>
    </location>
</feature>
<dbReference type="InterPro" id="IPR013636">
    <property type="entry name" value="ARMH3_C"/>
</dbReference>
<keyword evidence="4" id="KW-0472">Membrane</keyword>
<proteinExistence type="predicted"/>
<dbReference type="Gene3D" id="1.10.287.1080">
    <property type="entry name" value="MazG-like"/>
    <property type="match status" value="1"/>
</dbReference>
<reference evidence="6" key="1">
    <citation type="submission" date="2020-11" db="EMBL/GenBank/DDBJ databases">
        <authorList>
            <person name="Tran Van P."/>
        </authorList>
    </citation>
    <scope>NUCLEOTIDE SEQUENCE</scope>
</reference>
<keyword evidence="3" id="KW-1133">Transmembrane helix</keyword>
<dbReference type="CDD" id="cd11537">
    <property type="entry name" value="NTP-PPase_RS21-C6_like"/>
    <property type="match status" value="1"/>
</dbReference>
<dbReference type="EMBL" id="OB660241">
    <property type="protein sequence ID" value="CAD7223702.1"/>
    <property type="molecule type" value="Genomic_DNA"/>
</dbReference>
<organism evidence="6">
    <name type="scientific">Cyprideis torosa</name>
    <dbReference type="NCBI Taxonomy" id="163714"/>
    <lineage>
        <taxon>Eukaryota</taxon>
        <taxon>Metazoa</taxon>
        <taxon>Ecdysozoa</taxon>
        <taxon>Arthropoda</taxon>
        <taxon>Crustacea</taxon>
        <taxon>Oligostraca</taxon>
        <taxon>Ostracoda</taxon>
        <taxon>Podocopa</taxon>
        <taxon>Podocopida</taxon>
        <taxon>Cytherocopina</taxon>
        <taxon>Cytheroidea</taxon>
        <taxon>Cytherideidae</taxon>
        <taxon>Cyprideis</taxon>
    </lineage>
</organism>
<keyword evidence="2" id="KW-0812">Transmembrane</keyword>
<evidence type="ECO:0000256" key="1">
    <source>
        <dbReference type="ARBA" id="ARBA00004370"/>
    </source>
</evidence>
<dbReference type="SUPFAM" id="SSF101386">
    <property type="entry name" value="all-alpha NTP pyrophosphatases"/>
    <property type="match status" value="1"/>
</dbReference>
<accession>A0A7R8ZJF5</accession>
<dbReference type="InterPro" id="IPR039868">
    <property type="entry name" value="ARMD3-like"/>
</dbReference>
<feature type="compositionally biased region" description="Polar residues" evidence="5">
    <location>
        <begin position="379"/>
        <end position="393"/>
    </location>
</feature>
<dbReference type="PANTHER" id="PTHR13608:SF3">
    <property type="entry name" value="ARMADILLO-LIKE HELICAL DOMAIN-CONTAINING PROTEIN 3"/>
    <property type="match status" value="1"/>
</dbReference>
<gene>
    <name evidence="6" type="ORF">CTOB1V02_LOCUS1682</name>
</gene>
<evidence type="ECO:0000256" key="4">
    <source>
        <dbReference type="ARBA" id="ARBA00023136"/>
    </source>
</evidence>
<evidence type="ECO:0000256" key="2">
    <source>
        <dbReference type="ARBA" id="ARBA00022692"/>
    </source>
</evidence>
<dbReference type="PANTHER" id="PTHR13608">
    <property type="entry name" value="ARMADILLO-LIKE HELICAL DOMAIN-CONTAINING PROTEIN 3"/>
    <property type="match status" value="1"/>
</dbReference>
<dbReference type="InterPro" id="IPR025984">
    <property type="entry name" value="DCTPP"/>
</dbReference>
<dbReference type="AlphaFoldDB" id="A0A7R8ZJF5"/>
<dbReference type="GO" id="GO:0005829">
    <property type="term" value="C:cytosol"/>
    <property type="evidence" value="ECO:0007669"/>
    <property type="project" value="TreeGrafter"/>
</dbReference>